<keyword evidence="3" id="KW-1185">Reference proteome</keyword>
<dbReference type="GO" id="GO:0016773">
    <property type="term" value="F:phosphotransferase activity, alcohol group as acceptor"/>
    <property type="evidence" value="ECO:0007669"/>
    <property type="project" value="UniProtKB-UniRule"/>
</dbReference>
<comment type="similarity">
    <text evidence="1">Belongs to the anhydro-N-acetylmuramic acid kinase family.</text>
</comment>
<comment type="catalytic activity">
    <reaction evidence="1">
        <text>1,6-anhydro-N-acetyl-beta-muramate + ATP + H2O = N-acetyl-D-muramate 6-phosphate + ADP + H(+)</text>
        <dbReference type="Rhea" id="RHEA:24952"/>
        <dbReference type="ChEBI" id="CHEBI:15377"/>
        <dbReference type="ChEBI" id="CHEBI:15378"/>
        <dbReference type="ChEBI" id="CHEBI:30616"/>
        <dbReference type="ChEBI" id="CHEBI:58690"/>
        <dbReference type="ChEBI" id="CHEBI:58722"/>
        <dbReference type="ChEBI" id="CHEBI:456216"/>
        <dbReference type="EC" id="2.7.1.170"/>
    </reaction>
</comment>
<evidence type="ECO:0000256" key="1">
    <source>
        <dbReference type="HAMAP-Rule" id="MF_01270"/>
    </source>
</evidence>
<keyword evidence="1 2" id="KW-0418">Kinase</keyword>
<dbReference type="EMBL" id="CP043869">
    <property type="protein sequence ID" value="QEQ97928.1"/>
    <property type="molecule type" value="Genomic_DNA"/>
</dbReference>
<sequence length="370" mass="39915">MKTQAGIYIGVMSGTSLDGIDVAVVQLGQELKLIGAKCYPIPNETKTAILGLTQPGDNEIERLGKLDIELARLFAAAINHTLHDLNLNRSDILAIGSHGQTIRHRPKTGFSLQAGDPNLIAAQTNIKVIADFRRKDLAYGGEGAPLVPAFHADQFKSSHTSRVILNIGGMSNITVLPTQGEVRGYDTGPGNVLLDAWCYRHRSLPYDQAGAWAASGIYNASLLEKLMSLPFFHETPPKSTGREQFNIEWLEHMLNQSADYQLSPADIQATLLELTARSISDAIISEKHNAPEIYICGGGAHNTALIQRLKQLLEPSSIATTESLGMHPDWVEAAAFAWLAYRALNGLSGNLPSVTGASKETILGGIYQAG</sequence>
<dbReference type="CDD" id="cd24050">
    <property type="entry name" value="ASKHA_NBD_ANMK"/>
    <property type="match status" value="1"/>
</dbReference>
<gene>
    <name evidence="1" type="primary">anmK</name>
    <name evidence="2" type="ORF">F0U83_15075</name>
</gene>
<dbReference type="RefSeq" id="WP_138989095.1">
    <property type="nucleotide sequence ID" value="NZ_CP043869.1"/>
</dbReference>
<dbReference type="SUPFAM" id="SSF53067">
    <property type="entry name" value="Actin-like ATPase domain"/>
    <property type="match status" value="1"/>
</dbReference>
<dbReference type="GO" id="GO:0009254">
    <property type="term" value="P:peptidoglycan turnover"/>
    <property type="evidence" value="ECO:0007669"/>
    <property type="project" value="UniProtKB-UniRule"/>
</dbReference>
<comment type="function">
    <text evidence="1">Catalyzes the specific phosphorylation of 1,6-anhydro-N-acetylmuramic acid (anhMurNAc) with the simultaneous cleavage of the 1,6-anhydro ring, generating MurNAc-6-P. Is required for the utilization of anhMurNAc either imported from the medium or derived from its own cell wall murein, and thus plays a role in cell wall recycling.</text>
</comment>
<name>A0A5P1RE72_9GAMM</name>
<comment type="pathway">
    <text evidence="1">Cell wall biogenesis; peptidoglycan recycling.</text>
</comment>
<organism evidence="2 3">
    <name type="scientific">Neptunomonas concharum</name>
    <dbReference type="NCBI Taxonomy" id="1031538"/>
    <lineage>
        <taxon>Bacteria</taxon>
        <taxon>Pseudomonadati</taxon>
        <taxon>Pseudomonadota</taxon>
        <taxon>Gammaproteobacteria</taxon>
        <taxon>Oceanospirillales</taxon>
        <taxon>Oceanospirillaceae</taxon>
        <taxon>Neptunomonas</taxon>
    </lineage>
</organism>
<reference evidence="2 3" key="1">
    <citation type="journal article" date="2019" name="Biochem. Eng. J.">
        <title>Metabolic engineering of the marine bacteria Neptunomonas concharum for the production of acetoin and meso-2,3-butanediol from acetate.</title>
        <authorList>
            <person name="Li W."/>
            <person name="Pu N."/>
            <person name="Liu C.-X."/>
            <person name="Yuan Q.-P."/>
            <person name="Li Z.-J."/>
        </authorList>
    </citation>
    <scope>NUCLEOTIDE SEQUENCE [LARGE SCALE GENOMIC DNA]</scope>
    <source>
        <strain evidence="2 3">JCM17730</strain>
    </source>
</reference>
<dbReference type="UniPathway" id="UPA00544"/>
<dbReference type="OrthoDB" id="9763949at2"/>
<evidence type="ECO:0000313" key="3">
    <source>
        <dbReference type="Proteomes" id="UP000324760"/>
    </source>
</evidence>
<dbReference type="Pfam" id="PF03702">
    <property type="entry name" value="AnmK"/>
    <property type="match status" value="1"/>
</dbReference>
<dbReference type="PANTHER" id="PTHR30605:SF0">
    <property type="entry name" value="ANHYDRO-N-ACETYLMURAMIC ACID KINASE"/>
    <property type="match status" value="1"/>
</dbReference>
<dbReference type="KEGG" id="ncu:F0U83_15075"/>
<dbReference type="AlphaFoldDB" id="A0A5P1RE72"/>
<dbReference type="GO" id="GO:0006040">
    <property type="term" value="P:amino sugar metabolic process"/>
    <property type="evidence" value="ECO:0007669"/>
    <property type="project" value="InterPro"/>
</dbReference>
<dbReference type="GO" id="GO:0097175">
    <property type="term" value="P:1,6-anhydro-N-acetyl-beta-muramic acid catabolic process"/>
    <property type="evidence" value="ECO:0007669"/>
    <property type="project" value="UniProtKB-UniRule"/>
</dbReference>
<dbReference type="Proteomes" id="UP000324760">
    <property type="component" value="Chromosome"/>
</dbReference>
<dbReference type="HAMAP" id="MF_01270">
    <property type="entry name" value="AnhMurNAc_kinase"/>
    <property type="match status" value="1"/>
</dbReference>
<dbReference type="PANTHER" id="PTHR30605">
    <property type="entry name" value="ANHYDRO-N-ACETYLMURAMIC ACID KINASE"/>
    <property type="match status" value="1"/>
</dbReference>
<dbReference type="Gene3D" id="3.30.420.40">
    <property type="match status" value="2"/>
</dbReference>
<keyword evidence="1" id="KW-0119">Carbohydrate metabolism</keyword>
<dbReference type="InterPro" id="IPR043129">
    <property type="entry name" value="ATPase_NBD"/>
</dbReference>
<accession>A0A5P1RE72</accession>
<dbReference type="EC" id="2.7.1.170" evidence="1"/>
<keyword evidence="1 2" id="KW-0808">Transferase</keyword>
<keyword evidence="1" id="KW-0547">Nucleotide-binding</keyword>
<dbReference type="GO" id="GO:0005524">
    <property type="term" value="F:ATP binding"/>
    <property type="evidence" value="ECO:0007669"/>
    <property type="project" value="UniProtKB-UniRule"/>
</dbReference>
<dbReference type="GO" id="GO:0016301">
    <property type="term" value="F:kinase activity"/>
    <property type="evidence" value="ECO:0007669"/>
    <property type="project" value="UniProtKB-KW"/>
</dbReference>
<comment type="pathway">
    <text evidence="1">Amino-sugar metabolism; 1,6-anhydro-N-acetylmuramate degradation.</text>
</comment>
<evidence type="ECO:0000313" key="2">
    <source>
        <dbReference type="EMBL" id="QEQ97928.1"/>
    </source>
</evidence>
<protein>
    <recommendedName>
        <fullName evidence="1">Anhydro-N-acetylmuramic acid kinase</fullName>
        <ecNumber evidence="1">2.7.1.170</ecNumber>
    </recommendedName>
    <alternativeName>
        <fullName evidence="1">AnhMurNAc kinase</fullName>
    </alternativeName>
</protein>
<keyword evidence="1" id="KW-0067">ATP-binding</keyword>
<dbReference type="NCBIfam" id="NF007139">
    <property type="entry name" value="PRK09585.1-3"/>
    <property type="match status" value="1"/>
</dbReference>
<feature type="binding site" evidence="1">
    <location>
        <begin position="14"/>
        <end position="21"/>
    </location>
    <ligand>
        <name>ATP</name>
        <dbReference type="ChEBI" id="CHEBI:30616"/>
    </ligand>
</feature>
<proteinExistence type="inferred from homology"/>
<dbReference type="UniPathway" id="UPA00343"/>
<dbReference type="InterPro" id="IPR005338">
    <property type="entry name" value="Anhydro_N_Ac-Mur_kinase"/>
</dbReference>